<reference evidence="6 7" key="1">
    <citation type="submission" date="2021-03" db="EMBL/GenBank/DDBJ databases">
        <title>Sequencing the genomes of 1000 actinobacteria strains.</title>
        <authorList>
            <person name="Klenk H.-P."/>
        </authorList>
    </citation>
    <scope>NUCLEOTIDE SEQUENCE [LARGE SCALE GENOMIC DNA]</scope>
    <source>
        <strain evidence="6 7">DSM 44580</strain>
    </source>
</reference>
<dbReference type="Gene3D" id="1.10.357.10">
    <property type="entry name" value="Tetracycline Repressor, domain 2"/>
    <property type="match status" value="1"/>
</dbReference>
<protein>
    <submittedName>
        <fullName evidence="6">AcrR family transcriptional regulator</fullName>
    </submittedName>
</protein>
<dbReference type="PROSITE" id="PS50977">
    <property type="entry name" value="HTH_TETR_2"/>
    <property type="match status" value="1"/>
</dbReference>
<feature type="domain" description="HTH tetR-type" evidence="5">
    <location>
        <begin position="10"/>
        <end position="71"/>
    </location>
</feature>
<feature type="DNA-binding region" description="H-T-H motif" evidence="4">
    <location>
        <begin position="34"/>
        <end position="53"/>
    </location>
</feature>
<dbReference type="InterPro" id="IPR050109">
    <property type="entry name" value="HTH-type_TetR-like_transc_reg"/>
</dbReference>
<evidence type="ECO:0000256" key="4">
    <source>
        <dbReference type="PROSITE-ProRule" id="PRU00335"/>
    </source>
</evidence>
<accession>A0ABS5AJE3</accession>
<gene>
    <name evidence="6" type="ORF">JOF53_005565</name>
</gene>
<dbReference type="InterPro" id="IPR001647">
    <property type="entry name" value="HTH_TetR"/>
</dbReference>
<evidence type="ECO:0000256" key="3">
    <source>
        <dbReference type="ARBA" id="ARBA00023163"/>
    </source>
</evidence>
<name>A0ABS5AJE3_9PSEU</name>
<dbReference type="PANTHER" id="PTHR30055">
    <property type="entry name" value="HTH-TYPE TRANSCRIPTIONAL REGULATOR RUTR"/>
    <property type="match status" value="1"/>
</dbReference>
<evidence type="ECO:0000256" key="1">
    <source>
        <dbReference type="ARBA" id="ARBA00023015"/>
    </source>
</evidence>
<dbReference type="Pfam" id="PF00440">
    <property type="entry name" value="TetR_N"/>
    <property type="match status" value="1"/>
</dbReference>
<organism evidence="6 7">
    <name type="scientific">Crossiella equi</name>
    <dbReference type="NCBI Taxonomy" id="130796"/>
    <lineage>
        <taxon>Bacteria</taxon>
        <taxon>Bacillati</taxon>
        <taxon>Actinomycetota</taxon>
        <taxon>Actinomycetes</taxon>
        <taxon>Pseudonocardiales</taxon>
        <taxon>Pseudonocardiaceae</taxon>
        <taxon>Crossiella</taxon>
    </lineage>
</organism>
<keyword evidence="3" id="KW-0804">Transcription</keyword>
<dbReference type="RefSeq" id="WP_143342862.1">
    <property type="nucleotide sequence ID" value="NZ_JAGIOO010000001.1"/>
</dbReference>
<proteinExistence type="predicted"/>
<dbReference type="PANTHER" id="PTHR30055:SF234">
    <property type="entry name" value="HTH-TYPE TRANSCRIPTIONAL REGULATOR BETI"/>
    <property type="match status" value="1"/>
</dbReference>
<evidence type="ECO:0000256" key="2">
    <source>
        <dbReference type="ARBA" id="ARBA00023125"/>
    </source>
</evidence>
<evidence type="ECO:0000313" key="6">
    <source>
        <dbReference type="EMBL" id="MBP2476693.1"/>
    </source>
</evidence>
<keyword evidence="2 4" id="KW-0238">DNA-binding</keyword>
<comment type="caution">
    <text evidence="6">The sequence shown here is derived from an EMBL/GenBank/DDBJ whole genome shotgun (WGS) entry which is preliminary data.</text>
</comment>
<dbReference type="InterPro" id="IPR009057">
    <property type="entry name" value="Homeodomain-like_sf"/>
</dbReference>
<keyword evidence="1" id="KW-0805">Transcription regulation</keyword>
<dbReference type="SUPFAM" id="SSF46689">
    <property type="entry name" value="Homeodomain-like"/>
    <property type="match status" value="1"/>
</dbReference>
<evidence type="ECO:0000259" key="5">
    <source>
        <dbReference type="PROSITE" id="PS50977"/>
    </source>
</evidence>
<keyword evidence="7" id="KW-1185">Reference proteome</keyword>
<dbReference type="Proteomes" id="UP001519363">
    <property type="component" value="Unassembled WGS sequence"/>
</dbReference>
<dbReference type="EMBL" id="JAGIOO010000001">
    <property type="protein sequence ID" value="MBP2476693.1"/>
    <property type="molecule type" value="Genomic_DNA"/>
</dbReference>
<evidence type="ECO:0000313" key="7">
    <source>
        <dbReference type="Proteomes" id="UP001519363"/>
    </source>
</evidence>
<sequence length="216" mass="23561">MRKDTDGAGRATQEAILRTAERLFAEHGITAVSSRRIAEEAGAANNSAVGYHFGTKNDLVLAMIQRWTEAIEGIRAEMVAAVADSDNPRDHLASLVLPSAVLLDRMEPPTYHARFMQHAMTDPALREQVLAVSRSSPSMLEGAQRLQRCLAAAGIPPEVAELRGLLVEKVTTISFADYERMAATGERPARRWRAAGEFVVDAVTGLLLAPVTEWTR</sequence>